<organism evidence="8 9">
    <name type="scientific">Marixanthomonas ophiurae</name>
    <dbReference type="NCBI Taxonomy" id="387659"/>
    <lineage>
        <taxon>Bacteria</taxon>
        <taxon>Pseudomonadati</taxon>
        <taxon>Bacteroidota</taxon>
        <taxon>Flavobacteriia</taxon>
        <taxon>Flavobacteriales</taxon>
        <taxon>Flavobacteriaceae</taxon>
        <taxon>Marixanthomonas</taxon>
    </lineage>
</organism>
<feature type="domain" description="Cardiolipin synthase N-terminal" evidence="7">
    <location>
        <begin position="26"/>
        <end position="66"/>
    </location>
</feature>
<evidence type="ECO:0000259" key="7">
    <source>
        <dbReference type="Pfam" id="PF13396"/>
    </source>
</evidence>
<comment type="caution">
    <text evidence="8">The sequence shown here is derived from an EMBL/GenBank/DDBJ whole genome shotgun (WGS) entry which is preliminary data.</text>
</comment>
<evidence type="ECO:0000313" key="8">
    <source>
        <dbReference type="EMBL" id="RFN58235.1"/>
    </source>
</evidence>
<dbReference type="Pfam" id="PF13396">
    <property type="entry name" value="PLDc_N"/>
    <property type="match status" value="1"/>
</dbReference>
<feature type="transmembrane region" description="Helical" evidence="6">
    <location>
        <begin position="12"/>
        <end position="33"/>
    </location>
</feature>
<evidence type="ECO:0000256" key="1">
    <source>
        <dbReference type="ARBA" id="ARBA00004651"/>
    </source>
</evidence>
<protein>
    <submittedName>
        <fullName evidence="8">PLDc_N domain-containing protein</fullName>
    </submittedName>
</protein>
<evidence type="ECO:0000256" key="4">
    <source>
        <dbReference type="ARBA" id="ARBA00022989"/>
    </source>
</evidence>
<comment type="subcellular location">
    <subcellularLocation>
        <location evidence="1">Cell membrane</location>
        <topology evidence="1">Multi-pass membrane protein</topology>
    </subcellularLocation>
</comment>
<gene>
    <name evidence="8" type="ORF">DZ858_13480</name>
</gene>
<dbReference type="EMBL" id="QVID01000002">
    <property type="protein sequence ID" value="RFN58235.1"/>
    <property type="molecule type" value="Genomic_DNA"/>
</dbReference>
<keyword evidence="3 6" id="KW-0812">Transmembrane</keyword>
<evidence type="ECO:0000256" key="6">
    <source>
        <dbReference type="SAM" id="Phobius"/>
    </source>
</evidence>
<keyword evidence="4 6" id="KW-1133">Transmembrane helix</keyword>
<accession>A0A3E1Q7X7</accession>
<name>A0A3E1Q7X7_9FLAO</name>
<proteinExistence type="predicted"/>
<dbReference type="InterPro" id="IPR027379">
    <property type="entry name" value="CLS_N"/>
</dbReference>
<dbReference type="AlphaFoldDB" id="A0A3E1Q7X7"/>
<keyword evidence="9" id="KW-1185">Reference proteome</keyword>
<feature type="transmembrane region" description="Helical" evidence="6">
    <location>
        <begin position="45"/>
        <end position="64"/>
    </location>
</feature>
<keyword evidence="5 6" id="KW-0472">Membrane</keyword>
<reference evidence="8 9" key="1">
    <citation type="journal article" date="2007" name="Int. J. Syst. Evol. Microbiol.">
        <title>Marixanthomonas ophiurae gen. nov., sp. nov., a marine bacterium of the family Flavobacteriaceae isolated from a deep-sea brittle star.</title>
        <authorList>
            <person name="Romanenko L.A."/>
            <person name="Uchino M."/>
            <person name="Frolova G.M."/>
            <person name="Mikhailov V.V."/>
        </authorList>
    </citation>
    <scope>NUCLEOTIDE SEQUENCE [LARGE SCALE GENOMIC DNA]</scope>
    <source>
        <strain evidence="8 9">KMM 3046</strain>
    </source>
</reference>
<evidence type="ECO:0000313" key="9">
    <source>
        <dbReference type="Proteomes" id="UP000261082"/>
    </source>
</evidence>
<dbReference type="Proteomes" id="UP000261082">
    <property type="component" value="Unassembled WGS sequence"/>
</dbReference>
<evidence type="ECO:0000256" key="5">
    <source>
        <dbReference type="ARBA" id="ARBA00023136"/>
    </source>
</evidence>
<evidence type="ECO:0000256" key="2">
    <source>
        <dbReference type="ARBA" id="ARBA00022475"/>
    </source>
</evidence>
<keyword evidence="2" id="KW-1003">Cell membrane</keyword>
<dbReference type="RefSeq" id="WP_117160183.1">
    <property type="nucleotide sequence ID" value="NZ_QVID01000002.1"/>
</dbReference>
<dbReference type="GO" id="GO:0005886">
    <property type="term" value="C:plasma membrane"/>
    <property type="evidence" value="ECO:0007669"/>
    <property type="project" value="UniProtKB-SubCell"/>
</dbReference>
<evidence type="ECO:0000256" key="3">
    <source>
        <dbReference type="ARBA" id="ARBA00022692"/>
    </source>
</evidence>
<sequence>MDKILNDFSIGLFFWQFLILLLFSFLIFCIIDISKAKFEGNNKIYWMLLVFLLPFPGVFIYFFIGRKEEFLLNKYFLKIKNE</sequence>